<dbReference type="InterPro" id="IPR015915">
    <property type="entry name" value="Kelch-typ_b-propeller"/>
</dbReference>
<dbReference type="SUPFAM" id="SSF117281">
    <property type="entry name" value="Kelch motif"/>
    <property type="match status" value="1"/>
</dbReference>
<evidence type="ECO:0000259" key="1">
    <source>
        <dbReference type="Pfam" id="PF00646"/>
    </source>
</evidence>
<dbReference type="Gene3D" id="2.120.10.80">
    <property type="entry name" value="Kelch-type beta propeller"/>
    <property type="match status" value="1"/>
</dbReference>
<dbReference type="InterPro" id="IPR001810">
    <property type="entry name" value="F-box_dom"/>
</dbReference>
<dbReference type="OrthoDB" id="1073865at2759"/>
<dbReference type="PANTHER" id="PTHR24414:SF184">
    <property type="entry name" value="GALACTOSE OXIDASE_KELCH REPEAT SUPERFAMILY PROTEIN"/>
    <property type="match status" value="1"/>
</dbReference>
<protein>
    <submittedName>
        <fullName evidence="3">Uncharacterized protein</fullName>
    </submittedName>
</protein>
<dbReference type="Pfam" id="PF25210">
    <property type="entry name" value="Kelch_FKB95"/>
    <property type="match status" value="1"/>
</dbReference>
<gene>
    <name evidence="3" type="ORF">MERR_LOCUS18933</name>
</gene>
<dbReference type="SMART" id="SM00612">
    <property type="entry name" value="Kelch"/>
    <property type="match status" value="1"/>
</dbReference>
<reference evidence="3" key="1">
    <citation type="submission" date="2020-01" db="EMBL/GenBank/DDBJ databases">
        <authorList>
            <person name="Mishra B."/>
        </authorList>
    </citation>
    <scope>NUCLEOTIDE SEQUENCE [LARGE SCALE GENOMIC DNA]</scope>
</reference>
<evidence type="ECO:0000313" key="4">
    <source>
        <dbReference type="Proteomes" id="UP000467841"/>
    </source>
</evidence>
<accession>A0A6D2IV47</accession>
<dbReference type="Proteomes" id="UP000467841">
    <property type="component" value="Unassembled WGS sequence"/>
</dbReference>
<dbReference type="InterPro" id="IPR057499">
    <property type="entry name" value="Kelch_FKB95"/>
</dbReference>
<organism evidence="3 4">
    <name type="scientific">Microthlaspi erraticum</name>
    <dbReference type="NCBI Taxonomy" id="1685480"/>
    <lineage>
        <taxon>Eukaryota</taxon>
        <taxon>Viridiplantae</taxon>
        <taxon>Streptophyta</taxon>
        <taxon>Embryophyta</taxon>
        <taxon>Tracheophyta</taxon>
        <taxon>Spermatophyta</taxon>
        <taxon>Magnoliopsida</taxon>
        <taxon>eudicotyledons</taxon>
        <taxon>Gunneridae</taxon>
        <taxon>Pentapetalae</taxon>
        <taxon>rosids</taxon>
        <taxon>malvids</taxon>
        <taxon>Brassicales</taxon>
        <taxon>Brassicaceae</taxon>
        <taxon>Coluteocarpeae</taxon>
        <taxon>Microthlaspi</taxon>
    </lineage>
</organism>
<feature type="domain" description="F-box" evidence="1">
    <location>
        <begin position="2"/>
        <end position="35"/>
    </location>
</feature>
<dbReference type="AlphaFoldDB" id="A0A6D2IV47"/>
<feature type="domain" description="FKB95-like N-terminal Kelch" evidence="2">
    <location>
        <begin position="61"/>
        <end position="179"/>
    </location>
</feature>
<dbReference type="InterPro" id="IPR006652">
    <property type="entry name" value="Kelch_1"/>
</dbReference>
<sequence>MLLSCFARVSRLYYPTLSLVSKRFRTLLASPELYHTRSHIDRTESCLYVCLTLPPDPNPRWFTLCLRPNKTLKRKKKKHQRKKKKKKLSSTLLVPITSPHSAPFRPSFVAVGSEIYEIGGRINGVPCSTVSVFDCISHSWHQAPSLKASRKHPFTKAIDGKIYVKGRRSHEDQITWQMFSIQKPKLGHLNLKNGTHRMILMD</sequence>
<dbReference type="PANTHER" id="PTHR24414">
    <property type="entry name" value="F-BOX/KELCH-REPEAT PROTEIN SKIP4"/>
    <property type="match status" value="1"/>
</dbReference>
<evidence type="ECO:0000259" key="2">
    <source>
        <dbReference type="Pfam" id="PF25210"/>
    </source>
</evidence>
<name>A0A6D2IV47_9BRAS</name>
<dbReference type="CDD" id="cd22152">
    <property type="entry name" value="F-box_AtAFR-like"/>
    <property type="match status" value="1"/>
</dbReference>
<evidence type="ECO:0000313" key="3">
    <source>
        <dbReference type="EMBL" id="CAA7031698.1"/>
    </source>
</evidence>
<proteinExistence type="predicted"/>
<comment type="caution">
    <text evidence="3">The sequence shown here is derived from an EMBL/GenBank/DDBJ whole genome shotgun (WGS) entry which is preliminary data.</text>
</comment>
<dbReference type="InterPro" id="IPR050354">
    <property type="entry name" value="F-box/kelch-repeat_ARATH"/>
</dbReference>
<dbReference type="EMBL" id="CACVBM020001109">
    <property type="protein sequence ID" value="CAA7031698.1"/>
    <property type="molecule type" value="Genomic_DNA"/>
</dbReference>
<keyword evidence="4" id="KW-1185">Reference proteome</keyword>
<dbReference type="Pfam" id="PF00646">
    <property type="entry name" value="F-box"/>
    <property type="match status" value="1"/>
</dbReference>